<dbReference type="InterPro" id="IPR031322">
    <property type="entry name" value="Shikimate/glucono_kinase"/>
</dbReference>
<dbReference type="PRINTS" id="PR01100">
    <property type="entry name" value="SHIKIMTKNASE"/>
</dbReference>
<accession>A0A0V8RQD0</accession>
<dbReference type="OrthoDB" id="3256983at2"/>
<dbReference type="GO" id="GO:0016301">
    <property type="term" value="F:kinase activity"/>
    <property type="evidence" value="ECO:0007669"/>
    <property type="project" value="UniProtKB-KW"/>
</dbReference>
<dbReference type="InterPro" id="IPR027417">
    <property type="entry name" value="P-loop_NTPase"/>
</dbReference>
<dbReference type="RefSeq" id="WP_060567270.1">
    <property type="nucleotide sequence ID" value="NZ_CP040006.1"/>
</dbReference>
<evidence type="ECO:0000313" key="1">
    <source>
        <dbReference type="EMBL" id="KSW10375.1"/>
    </source>
</evidence>
<dbReference type="Gene3D" id="3.40.50.300">
    <property type="entry name" value="P-loop containing nucleotide triphosphate hydrolases"/>
    <property type="match status" value="1"/>
</dbReference>
<dbReference type="Proteomes" id="UP000054686">
    <property type="component" value="Unassembled WGS sequence"/>
</dbReference>
<keyword evidence="1" id="KW-0808">Transferase</keyword>
<dbReference type="EMBL" id="LLVT01000003">
    <property type="protein sequence ID" value="KSW10375.1"/>
    <property type="molecule type" value="Genomic_DNA"/>
</dbReference>
<proteinExistence type="predicted"/>
<sequence length="174" mass="18395">MSLIVLIGVTGSGKTTVGRELSRRYELPLYEVDEAVEARLGASMRTLVVGRDPRLATTAREEADRLLGLDEGIVTLGASQPLAPATASSIERARANGAFVIELSADLSAVSRREGLGAPRSVGLGAPRAVLTQLMKQAREAYASVADTTVDTSDRTPQEVADLVARACKLTPDY</sequence>
<reference evidence="1 2" key="1">
    <citation type="submission" date="2015-10" db="EMBL/GenBank/DDBJ databases">
        <title>Draft Genome of Actinomyces odontolyticus subsp. actinosynbacter strain XH001.</title>
        <authorList>
            <person name="Mclean J.S."/>
            <person name="He X."/>
        </authorList>
    </citation>
    <scope>NUCLEOTIDE SEQUENCE [LARGE SCALE GENOMIC DNA]</scope>
    <source>
        <strain evidence="1 2">XH001</strain>
    </source>
</reference>
<keyword evidence="1" id="KW-0418">Kinase</keyword>
<dbReference type="Pfam" id="PF01202">
    <property type="entry name" value="SKI"/>
    <property type="match status" value="1"/>
</dbReference>
<dbReference type="AlphaFoldDB" id="A0A0V8RQD0"/>
<protein>
    <submittedName>
        <fullName evidence="1">Shikimate kinase</fullName>
    </submittedName>
</protein>
<evidence type="ECO:0000313" key="2">
    <source>
        <dbReference type="Proteomes" id="UP000054686"/>
    </source>
</evidence>
<gene>
    <name evidence="1" type="ORF">APY09_07645</name>
</gene>
<organism evidence="1 2">
    <name type="scientific">Schaalia odontolytica</name>
    <dbReference type="NCBI Taxonomy" id="1660"/>
    <lineage>
        <taxon>Bacteria</taxon>
        <taxon>Bacillati</taxon>
        <taxon>Actinomycetota</taxon>
        <taxon>Actinomycetes</taxon>
        <taxon>Actinomycetales</taxon>
        <taxon>Actinomycetaceae</taxon>
        <taxon>Schaalia</taxon>
    </lineage>
</organism>
<name>A0A0V8RQD0_9ACTO</name>
<comment type="caution">
    <text evidence="1">The sequence shown here is derived from an EMBL/GenBank/DDBJ whole genome shotgun (WGS) entry which is preliminary data.</text>
</comment>
<dbReference type="SUPFAM" id="SSF52540">
    <property type="entry name" value="P-loop containing nucleoside triphosphate hydrolases"/>
    <property type="match status" value="1"/>
</dbReference>